<gene>
    <name evidence="2" type="ORF">DI536_11570</name>
</gene>
<name>A0A2W5TJI1_9BACT</name>
<comment type="caution">
    <text evidence="2">The sequence shown here is derived from an EMBL/GenBank/DDBJ whole genome shotgun (WGS) entry which is preliminary data.</text>
</comment>
<evidence type="ECO:0000313" key="3">
    <source>
        <dbReference type="Proteomes" id="UP000249061"/>
    </source>
</evidence>
<dbReference type="EMBL" id="QFQP01000008">
    <property type="protein sequence ID" value="PZR13957.1"/>
    <property type="molecule type" value="Genomic_DNA"/>
</dbReference>
<evidence type="ECO:0000256" key="1">
    <source>
        <dbReference type="SAM" id="Phobius"/>
    </source>
</evidence>
<reference evidence="2 3" key="1">
    <citation type="submission" date="2017-08" db="EMBL/GenBank/DDBJ databases">
        <title>Infants hospitalized years apart are colonized by the same room-sourced microbial strains.</title>
        <authorList>
            <person name="Brooks B."/>
            <person name="Olm M.R."/>
            <person name="Firek B.A."/>
            <person name="Baker R."/>
            <person name="Thomas B.C."/>
            <person name="Morowitz M.J."/>
            <person name="Banfield J.F."/>
        </authorList>
    </citation>
    <scope>NUCLEOTIDE SEQUENCE [LARGE SCALE GENOMIC DNA]</scope>
    <source>
        <strain evidence="2">S2_003_000_R2_14</strain>
    </source>
</reference>
<feature type="transmembrane region" description="Helical" evidence="1">
    <location>
        <begin position="107"/>
        <end position="126"/>
    </location>
</feature>
<accession>A0A2W5TJI1</accession>
<organism evidence="2 3">
    <name type="scientific">Archangium gephyra</name>
    <dbReference type="NCBI Taxonomy" id="48"/>
    <lineage>
        <taxon>Bacteria</taxon>
        <taxon>Pseudomonadati</taxon>
        <taxon>Myxococcota</taxon>
        <taxon>Myxococcia</taxon>
        <taxon>Myxococcales</taxon>
        <taxon>Cystobacterineae</taxon>
        <taxon>Archangiaceae</taxon>
        <taxon>Archangium</taxon>
    </lineage>
</organism>
<feature type="transmembrane region" description="Helical" evidence="1">
    <location>
        <begin position="31"/>
        <end position="53"/>
    </location>
</feature>
<evidence type="ECO:0000313" key="2">
    <source>
        <dbReference type="EMBL" id="PZR13957.1"/>
    </source>
</evidence>
<keyword evidence="1" id="KW-0472">Membrane</keyword>
<dbReference type="AlphaFoldDB" id="A0A2W5TJI1"/>
<keyword evidence="1" id="KW-1133">Transmembrane helix</keyword>
<dbReference type="InterPro" id="IPR054261">
    <property type="entry name" value="DUF6992"/>
</dbReference>
<feature type="transmembrane region" description="Helical" evidence="1">
    <location>
        <begin position="138"/>
        <end position="161"/>
    </location>
</feature>
<dbReference type="Proteomes" id="UP000249061">
    <property type="component" value="Unassembled WGS sequence"/>
</dbReference>
<proteinExistence type="predicted"/>
<dbReference type="Pfam" id="PF22503">
    <property type="entry name" value="DUF6992"/>
    <property type="match status" value="1"/>
</dbReference>
<protein>
    <submittedName>
        <fullName evidence="2">Uncharacterized protein</fullName>
    </submittedName>
</protein>
<sequence length="186" mass="20161">MTLALVAALTLHAQPFDLKEWNKDRLTTSRVGMLSLGSWAVANMGVGAFGAALETDERWRAFHVTNLVWNTLNLTLALISLVREWDDDPARFTAKESLVSSEGSEKVFFINAALDLGYLAAAAFLWQRGEATNTPWLVGAGQALLLQGGFLVLFDGIMGILNARLTGRLLEGVDVQVTPLGVAGRF</sequence>
<keyword evidence="1" id="KW-0812">Transmembrane</keyword>